<keyword evidence="5 6" id="KW-0408">Iron</keyword>
<dbReference type="PROSITE" id="PS51471">
    <property type="entry name" value="FE2OG_OXY"/>
    <property type="match status" value="1"/>
</dbReference>
<organism evidence="8 9">
    <name type="scientific">Capsicum baccatum</name>
    <name type="common">Peruvian pepper</name>
    <dbReference type="NCBI Taxonomy" id="33114"/>
    <lineage>
        <taxon>Eukaryota</taxon>
        <taxon>Viridiplantae</taxon>
        <taxon>Streptophyta</taxon>
        <taxon>Embryophyta</taxon>
        <taxon>Tracheophyta</taxon>
        <taxon>Spermatophyta</taxon>
        <taxon>Magnoliopsida</taxon>
        <taxon>eudicotyledons</taxon>
        <taxon>Gunneridae</taxon>
        <taxon>Pentapetalae</taxon>
        <taxon>asterids</taxon>
        <taxon>lamiids</taxon>
        <taxon>Solanales</taxon>
        <taxon>Solanaceae</taxon>
        <taxon>Solanoideae</taxon>
        <taxon>Capsiceae</taxon>
        <taxon>Capsicum</taxon>
    </lineage>
</organism>
<sequence length="366" mass="41352">MEEARLRKLGGSLRVPNVQQLAMQQLAAVPPRYIRNDIENQSYNPSILLPQVPVIDMKKLLEIGDGQDDAELERLHLACKEWGFFQVVNHGVSSSLIEKVKSEIKAFFDLPMEEKKKFEQQEGDLEGYGQGFVVSEEQKLDWADMLYMITLPTHLRKPHLFPNLPLSFRDVLEQYSAELNELAMKIMHKMAKALGMKAEDMNVLFEEDGTQMMRINYYPPCPQPDLVMGLCPHSDPVGLTILLQVNEVEGLQIKNGGAWVPVSYLPDAFVVNVGDILEIVTNGIYKSIEHRAMVSKERERMSIATLLSPKLDGDLGPAPSLLTDQTPAQFRRIGVVDYFKGFFSRELVGKSYIDTIRIGNRDDASN</sequence>
<dbReference type="GO" id="GO:0046872">
    <property type="term" value="F:metal ion binding"/>
    <property type="evidence" value="ECO:0007669"/>
    <property type="project" value="UniProtKB-KW"/>
</dbReference>
<dbReference type="GO" id="GO:0016706">
    <property type="term" value="F:2-oxoglutarate-dependent dioxygenase activity"/>
    <property type="evidence" value="ECO:0007669"/>
    <property type="project" value="UniProtKB-ARBA"/>
</dbReference>
<dbReference type="PANTHER" id="PTHR47991">
    <property type="entry name" value="OXOGLUTARATE/IRON-DEPENDENT DIOXYGENASE"/>
    <property type="match status" value="1"/>
</dbReference>
<dbReference type="SUPFAM" id="SSF51197">
    <property type="entry name" value="Clavaminate synthase-like"/>
    <property type="match status" value="1"/>
</dbReference>
<evidence type="ECO:0000313" key="8">
    <source>
        <dbReference type="EMBL" id="PHT29201.1"/>
    </source>
</evidence>
<dbReference type="InterPro" id="IPR005123">
    <property type="entry name" value="Oxoglu/Fe-dep_dioxygenase_dom"/>
</dbReference>
<dbReference type="GO" id="GO:0032259">
    <property type="term" value="P:methylation"/>
    <property type="evidence" value="ECO:0007669"/>
    <property type="project" value="UniProtKB-KW"/>
</dbReference>
<gene>
    <name evidence="8" type="ORF">CQW23_31206</name>
</gene>
<evidence type="ECO:0000256" key="6">
    <source>
        <dbReference type="RuleBase" id="RU003682"/>
    </source>
</evidence>
<dbReference type="FunFam" id="2.60.120.330:FF:000001">
    <property type="entry name" value="Protein SRG1"/>
    <property type="match status" value="1"/>
</dbReference>
<dbReference type="GO" id="GO:0002238">
    <property type="term" value="P:response to molecule of fungal origin"/>
    <property type="evidence" value="ECO:0007669"/>
    <property type="project" value="UniProtKB-ARBA"/>
</dbReference>
<dbReference type="Pfam" id="PF14226">
    <property type="entry name" value="DIOX_N"/>
    <property type="match status" value="1"/>
</dbReference>
<dbReference type="AlphaFoldDB" id="A0A2G2V885"/>
<keyword evidence="3" id="KW-0847">Vitamin C</keyword>
<name>A0A2G2V885_CAPBA</name>
<keyword evidence="4 6" id="KW-0560">Oxidoreductase</keyword>
<comment type="similarity">
    <text evidence="1 6">Belongs to the iron/ascorbate-dependent oxidoreductase family.</text>
</comment>
<dbReference type="GO" id="GO:0031418">
    <property type="term" value="F:L-ascorbic acid binding"/>
    <property type="evidence" value="ECO:0007669"/>
    <property type="project" value="UniProtKB-KW"/>
</dbReference>
<evidence type="ECO:0000256" key="2">
    <source>
        <dbReference type="ARBA" id="ARBA00022723"/>
    </source>
</evidence>
<comment type="caution">
    <text evidence="8">The sequence shown here is derived from an EMBL/GenBank/DDBJ whole genome shotgun (WGS) entry which is preliminary data.</text>
</comment>
<proteinExistence type="inferred from homology"/>
<evidence type="ECO:0000256" key="4">
    <source>
        <dbReference type="ARBA" id="ARBA00023002"/>
    </source>
</evidence>
<dbReference type="InterPro" id="IPR027443">
    <property type="entry name" value="IPNS-like_sf"/>
</dbReference>
<dbReference type="EMBL" id="MLFT02000141">
    <property type="protein sequence ID" value="PHT29201.1"/>
    <property type="molecule type" value="Genomic_DNA"/>
</dbReference>
<dbReference type="Proteomes" id="UP000224567">
    <property type="component" value="Unassembled WGS sequence"/>
</dbReference>
<dbReference type="GO" id="GO:0009805">
    <property type="term" value="P:coumarin biosynthetic process"/>
    <property type="evidence" value="ECO:0007669"/>
    <property type="project" value="UniProtKB-ARBA"/>
</dbReference>
<dbReference type="InterPro" id="IPR044861">
    <property type="entry name" value="IPNS-like_FE2OG_OXY"/>
</dbReference>
<evidence type="ECO:0000259" key="7">
    <source>
        <dbReference type="PROSITE" id="PS51471"/>
    </source>
</evidence>
<dbReference type="InterPro" id="IPR026992">
    <property type="entry name" value="DIOX_N"/>
</dbReference>
<accession>A0A2G2V885</accession>
<dbReference type="Gene3D" id="2.60.120.330">
    <property type="entry name" value="B-lactam Antibiotic, Isopenicillin N Synthase, Chain"/>
    <property type="match status" value="1"/>
</dbReference>
<evidence type="ECO:0000256" key="3">
    <source>
        <dbReference type="ARBA" id="ARBA00022896"/>
    </source>
</evidence>
<keyword evidence="9" id="KW-1185">Reference proteome</keyword>
<protein>
    <submittedName>
        <fullName evidence="8">Thebaine 6-O-demethylase</fullName>
    </submittedName>
</protein>
<evidence type="ECO:0000256" key="5">
    <source>
        <dbReference type="ARBA" id="ARBA00023004"/>
    </source>
</evidence>
<dbReference type="Pfam" id="PF03171">
    <property type="entry name" value="2OG-FeII_Oxy"/>
    <property type="match status" value="1"/>
</dbReference>
<reference evidence="8 9" key="1">
    <citation type="journal article" date="2017" name="Genome Biol.">
        <title>New reference genome sequences of hot pepper reveal the massive evolution of plant disease-resistance genes by retroduplication.</title>
        <authorList>
            <person name="Kim S."/>
            <person name="Park J."/>
            <person name="Yeom S.I."/>
            <person name="Kim Y.M."/>
            <person name="Seo E."/>
            <person name="Kim K.T."/>
            <person name="Kim M.S."/>
            <person name="Lee J.M."/>
            <person name="Cheong K."/>
            <person name="Shin H.S."/>
            <person name="Kim S.B."/>
            <person name="Han K."/>
            <person name="Lee J."/>
            <person name="Park M."/>
            <person name="Lee H.A."/>
            <person name="Lee H.Y."/>
            <person name="Lee Y."/>
            <person name="Oh S."/>
            <person name="Lee J.H."/>
            <person name="Choi E."/>
            <person name="Choi E."/>
            <person name="Lee S.E."/>
            <person name="Jeon J."/>
            <person name="Kim H."/>
            <person name="Choi G."/>
            <person name="Song H."/>
            <person name="Lee J."/>
            <person name="Lee S.C."/>
            <person name="Kwon J.K."/>
            <person name="Lee H.Y."/>
            <person name="Koo N."/>
            <person name="Hong Y."/>
            <person name="Kim R.W."/>
            <person name="Kang W.H."/>
            <person name="Huh J.H."/>
            <person name="Kang B.C."/>
            <person name="Yang T.J."/>
            <person name="Lee Y.H."/>
            <person name="Bennetzen J.L."/>
            <person name="Choi D."/>
        </authorList>
    </citation>
    <scope>NUCLEOTIDE SEQUENCE [LARGE SCALE GENOMIC DNA]</scope>
    <source>
        <strain evidence="9">cv. PBC81</strain>
    </source>
</reference>
<reference evidence="9" key="2">
    <citation type="journal article" date="2017" name="J. Anim. Genet.">
        <title>Multiple reference genome sequences of hot pepper reveal the massive evolution of plant disease resistance genes by retroduplication.</title>
        <authorList>
            <person name="Kim S."/>
            <person name="Park J."/>
            <person name="Yeom S.-I."/>
            <person name="Kim Y.-M."/>
            <person name="Seo E."/>
            <person name="Kim K.-T."/>
            <person name="Kim M.-S."/>
            <person name="Lee J.M."/>
            <person name="Cheong K."/>
            <person name="Shin H.-S."/>
            <person name="Kim S.-B."/>
            <person name="Han K."/>
            <person name="Lee J."/>
            <person name="Park M."/>
            <person name="Lee H.-A."/>
            <person name="Lee H.-Y."/>
            <person name="Lee Y."/>
            <person name="Oh S."/>
            <person name="Lee J.H."/>
            <person name="Choi E."/>
            <person name="Choi E."/>
            <person name="Lee S.E."/>
            <person name="Jeon J."/>
            <person name="Kim H."/>
            <person name="Choi G."/>
            <person name="Song H."/>
            <person name="Lee J."/>
            <person name="Lee S.-C."/>
            <person name="Kwon J.-K."/>
            <person name="Lee H.-Y."/>
            <person name="Koo N."/>
            <person name="Hong Y."/>
            <person name="Kim R.W."/>
            <person name="Kang W.-H."/>
            <person name="Huh J.H."/>
            <person name="Kang B.-C."/>
            <person name="Yang T.-J."/>
            <person name="Lee Y.-H."/>
            <person name="Bennetzen J.L."/>
            <person name="Choi D."/>
        </authorList>
    </citation>
    <scope>NUCLEOTIDE SEQUENCE [LARGE SCALE GENOMIC DNA]</scope>
    <source>
        <strain evidence="9">cv. PBC81</strain>
    </source>
</reference>
<dbReference type="GO" id="GO:0008168">
    <property type="term" value="F:methyltransferase activity"/>
    <property type="evidence" value="ECO:0007669"/>
    <property type="project" value="UniProtKB-KW"/>
</dbReference>
<evidence type="ECO:0000256" key="1">
    <source>
        <dbReference type="ARBA" id="ARBA00008056"/>
    </source>
</evidence>
<dbReference type="InterPro" id="IPR050295">
    <property type="entry name" value="Plant_2OG-oxidoreductases"/>
</dbReference>
<keyword evidence="2 6" id="KW-0479">Metal-binding</keyword>
<feature type="domain" description="Fe2OG dioxygenase" evidence="7">
    <location>
        <begin position="209"/>
        <end position="309"/>
    </location>
</feature>
<dbReference type="OrthoDB" id="288590at2759"/>
<evidence type="ECO:0000313" key="9">
    <source>
        <dbReference type="Proteomes" id="UP000224567"/>
    </source>
</evidence>